<dbReference type="InterPro" id="IPR005119">
    <property type="entry name" value="LysR_subst-bd"/>
</dbReference>
<sequence>MESKRLRQIKIRHLAAFVEILRCGSFKAAAERIALTQPTISKTLRELEEILGAPLLLRDRSGIALTPEGAVFRQFAEQSLAALNHGLASLDALSTGATAPLRIGALPSVAADLLPDVIVAFAEISPATPVMVEDGRIGALVERLRAGALDLVVGRLALPETMGGLSFTQLYAEQVIFAVAAGHPLAATRDLAALEHWPVLYPPKDAAIRPLIDRYLIARGIGDWSRRIETVSDTFGRAMTLGPAGAVWIISQGVVARDIAAGRMARLPLETDEMSGPVGIMARAEEDPSPPVRLFRQALLAAVRGGASA</sequence>
<keyword evidence="3" id="KW-0238">DNA-binding</keyword>
<dbReference type="EMBL" id="JBHUMP010000005">
    <property type="protein sequence ID" value="MFD2739512.1"/>
    <property type="molecule type" value="Genomic_DNA"/>
</dbReference>
<dbReference type="PRINTS" id="PR00039">
    <property type="entry name" value="HTHLYSR"/>
</dbReference>
<evidence type="ECO:0000259" key="5">
    <source>
        <dbReference type="PROSITE" id="PS50931"/>
    </source>
</evidence>
<keyword evidence="4" id="KW-0804">Transcription</keyword>
<organism evidence="6 7">
    <name type="scientific">Sulfitobacter aestuarii</name>
    <dbReference type="NCBI Taxonomy" id="2161676"/>
    <lineage>
        <taxon>Bacteria</taxon>
        <taxon>Pseudomonadati</taxon>
        <taxon>Pseudomonadota</taxon>
        <taxon>Alphaproteobacteria</taxon>
        <taxon>Rhodobacterales</taxon>
        <taxon>Roseobacteraceae</taxon>
        <taxon>Sulfitobacter</taxon>
    </lineage>
</organism>
<dbReference type="SUPFAM" id="SSF53850">
    <property type="entry name" value="Periplasmic binding protein-like II"/>
    <property type="match status" value="1"/>
</dbReference>
<feature type="domain" description="HTH lysR-type" evidence="5">
    <location>
        <begin position="9"/>
        <end position="66"/>
    </location>
</feature>
<protein>
    <submittedName>
        <fullName evidence="6">Pca operon transcription factor PcaQ</fullName>
    </submittedName>
</protein>
<gene>
    <name evidence="6" type="primary">pcaQ</name>
    <name evidence="6" type="ORF">ACFSUD_08035</name>
</gene>
<evidence type="ECO:0000256" key="3">
    <source>
        <dbReference type="ARBA" id="ARBA00023125"/>
    </source>
</evidence>
<reference evidence="7" key="1">
    <citation type="journal article" date="2019" name="Int. J. Syst. Evol. Microbiol.">
        <title>The Global Catalogue of Microorganisms (GCM) 10K type strain sequencing project: providing services to taxonomists for standard genome sequencing and annotation.</title>
        <authorList>
            <consortium name="The Broad Institute Genomics Platform"/>
            <consortium name="The Broad Institute Genome Sequencing Center for Infectious Disease"/>
            <person name="Wu L."/>
            <person name="Ma J."/>
        </authorList>
    </citation>
    <scope>NUCLEOTIDE SEQUENCE [LARGE SCALE GENOMIC DNA]</scope>
    <source>
        <strain evidence="7">TISTR 2562</strain>
    </source>
</reference>
<name>A0ABW5U458_9RHOB</name>
<accession>A0ABW5U458</accession>
<dbReference type="Gene3D" id="3.40.190.10">
    <property type="entry name" value="Periplasmic binding protein-like II"/>
    <property type="match status" value="2"/>
</dbReference>
<evidence type="ECO:0000256" key="4">
    <source>
        <dbReference type="ARBA" id="ARBA00023163"/>
    </source>
</evidence>
<evidence type="ECO:0000256" key="2">
    <source>
        <dbReference type="ARBA" id="ARBA00023015"/>
    </source>
</evidence>
<dbReference type="Pfam" id="PF00126">
    <property type="entry name" value="HTH_1"/>
    <property type="match status" value="1"/>
</dbReference>
<evidence type="ECO:0000313" key="6">
    <source>
        <dbReference type="EMBL" id="MFD2739512.1"/>
    </source>
</evidence>
<dbReference type="InterPro" id="IPR000847">
    <property type="entry name" value="LysR_HTH_N"/>
</dbReference>
<dbReference type="Proteomes" id="UP001597474">
    <property type="component" value="Unassembled WGS sequence"/>
</dbReference>
<dbReference type="NCBIfam" id="TIGR02424">
    <property type="entry name" value="TF_pcaQ"/>
    <property type="match status" value="1"/>
</dbReference>
<dbReference type="InterPro" id="IPR036390">
    <property type="entry name" value="WH_DNA-bd_sf"/>
</dbReference>
<evidence type="ECO:0000256" key="1">
    <source>
        <dbReference type="ARBA" id="ARBA00009437"/>
    </source>
</evidence>
<dbReference type="PANTHER" id="PTHR30419">
    <property type="entry name" value="HTH-TYPE TRANSCRIPTIONAL REGULATOR YBHD"/>
    <property type="match status" value="1"/>
</dbReference>
<dbReference type="Gene3D" id="1.10.10.10">
    <property type="entry name" value="Winged helix-like DNA-binding domain superfamily/Winged helix DNA-binding domain"/>
    <property type="match status" value="1"/>
</dbReference>
<evidence type="ECO:0000313" key="7">
    <source>
        <dbReference type="Proteomes" id="UP001597474"/>
    </source>
</evidence>
<dbReference type="InterPro" id="IPR036388">
    <property type="entry name" value="WH-like_DNA-bd_sf"/>
</dbReference>
<dbReference type="InterPro" id="IPR050950">
    <property type="entry name" value="HTH-type_LysR_regulators"/>
</dbReference>
<proteinExistence type="inferred from homology"/>
<comment type="similarity">
    <text evidence="1">Belongs to the LysR transcriptional regulatory family.</text>
</comment>
<keyword evidence="7" id="KW-1185">Reference proteome</keyword>
<dbReference type="PROSITE" id="PS50931">
    <property type="entry name" value="HTH_LYSR"/>
    <property type="match status" value="1"/>
</dbReference>
<dbReference type="Pfam" id="PF03466">
    <property type="entry name" value="LysR_substrate"/>
    <property type="match status" value="1"/>
</dbReference>
<dbReference type="PANTHER" id="PTHR30419:SF8">
    <property type="entry name" value="NITROGEN ASSIMILATION TRANSCRIPTIONAL ACTIVATOR-RELATED"/>
    <property type="match status" value="1"/>
</dbReference>
<dbReference type="RefSeq" id="WP_386373207.1">
    <property type="nucleotide sequence ID" value="NZ_JBHUMP010000005.1"/>
</dbReference>
<dbReference type="InterPro" id="IPR012787">
    <property type="entry name" value="TF_PcaQ"/>
</dbReference>
<dbReference type="SUPFAM" id="SSF46785">
    <property type="entry name" value="Winged helix' DNA-binding domain"/>
    <property type="match status" value="1"/>
</dbReference>
<keyword evidence="2" id="KW-0805">Transcription regulation</keyword>
<comment type="caution">
    <text evidence="6">The sequence shown here is derived from an EMBL/GenBank/DDBJ whole genome shotgun (WGS) entry which is preliminary data.</text>
</comment>